<comment type="caution">
    <text evidence="1">The sequence shown here is derived from an EMBL/GenBank/DDBJ whole genome shotgun (WGS) entry which is preliminary data.</text>
</comment>
<sequence length="90" mass="9854">MGKGPLCGKVCAIQGQDNPDETQRYQDHRNGGEACDGVRRLIGLPARIDPRWSVYSPAGFIAAPRFPSMSRLLLPTEFRSAKPAQSSLKL</sequence>
<evidence type="ECO:0000313" key="2">
    <source>
        <dbReference type="Proteomes" id="UP001143486"/>
    </source>
</evidence>
<gene>
    <name evidence="1" type="ORF">GCM10017621_06040</name>
</gene>
<name>A0A9W6ILC5_9PROT</name>
<organism evidence="1 2">
    <name type="scientific">Maricaulis virginensis</name>
    <dbReference type="NCBI Taxonomy" id="144022"/>
    <lineage>
        <taxon>Bacteria</taxon>
        <taxon>Pseudomonadati</taxon>
        <taxon>Pseudomonadota</taxon>
        <taxon>Alphaproteobacteria</taxon>
        <taxon>Maricaulales</taxon>
        <taxon>Maricaulaceae</taxon>
        <taxon>Maricaulis</taxon>
    </lineage>
</organism>
<accession>A0A9W6ILC5</accession>
<evidence type="ECO:0000313" key="1">
    <source>
        <dbReference type="EMBL" id="GLK51096.1"/>
    </source>
</evidence>
<dbReference type="EMBL" id="BSFE01000001">
    <property type="protein sequence ID" value="GLK51096.1"/>
    <property type="molecule type" value="Genomic_DNA"/>
</dbReference>
<dbReference type="Proteomes" id="UP001143486">
    <property type="component" value="Unassembled WGS sequence"/>
</dbReference>
<proteinExistence type="predicted"/>
<reference evidence="1" key="1">
    <citation type="journal article" date="2014" name="Int. J. Syst. Evol. Microbiol.">
        <title>Complete genome sequence of Corynebacterium casei LMG S-19264T (=DSM 44701T), isolated from a smear-ripened cheese.</title>
        <authorList>
            <consortium name="US DOE Joint Genome Institute (JGI-PGF)"/>
            <person name="Walter F."/>
            <person name="Albersmeier A."/>
            <person name="Kalinowski J."/>
            <person name="Ruckert C."/>
        </authorList>
    </citation>
    <scope>NUCLEOTIDE SEQUENCE</scope>
    <source>
        <strain evidence="1">VKM B-1513</strain>
    </source>
</reference>
<dbReference type="AlphaFoldDB" id="A0A9W6ILC5"/>
<protein>
    <submittedName>
        <fullName evidence="1">Uncharacterized protein</fullName>
    </submittedName>
</protein>
<keyword evidence="2" id="KW-1185">Reference proteome</keyword>
<reference evidence="1" key="2">
    <citation type="submission" date="2023-01" db="EMBL/GenBank/DDBJ databases">
        <authorList>
            <person name="Sun Q."/>
            <person name="Evtushenko L."/>
        </authorList>
    </citation>
    <scope>NUCLEOTIDE SEQUENCE</scope>
    <source>
        <strain evidence="1">VKM B-1513</strain>
    </source>
</reference>